<dbReference type="EMBL" id="JAAGAX010000018">
    <property type="protein sequence ID" value="KAF2283852.1"/>
    <property type="molecule type" value="Genomic_DNA"/>
</dbReference>
<accession>A0A6A6K536</accession>
<evidence type="ECO:0000259" key="1">
    <source>
        <dbReference type="Pfam" id="PF15459"/>
    </source>
</evidence>
<protein>
    <recommendedName>
        <fullName evidence="1">Ribosomal RNA-processing protein 14 N-terminal domain-containing protein</fullName>
    </recommendedName>
</protein>
<organism evidence="2 3">
    <name type="scientific">Hevea brasiliensis</name>
    <name type="common">Para rubber tree</name>
    <name type="synonym">Siphonia brasiliensis</name>
    <dbReference type="NCBI Taxonomy" id="3981"/>
    <lineage>
        <taxon>Eukaryota</taxon>
        <taxon>Viridiplantae</taxon>
        <taxon>Streptophyta</taxon>
        <taxon>Embryophyta</taxon>
        <taxon>Tracheophyta</taxon>
        <taxon>Spermatophyta</taxon>
        <taxon>Magnoliopsida</taxon>
        <taxon>eudicotyledons</taxon>
        <taxon>Gunneridae</taxon>
        <taxon>Pentapetalae</taxon>
        <taxon>rosids</taxon>
        <taxon>fabids</taxon>
        <taxon>Malpighiales</taxon>
        <taxon>Euphorbiaceae</taxon>
        <taxon>Crotonoideae</taxon>
        <taxon>Micrandreae</taxon>
        <taxon>Hevea</taxon>
    </lineage>
</organism>
<gene>
    <name evidence="2" type="ORF">GH714_016537</name>
</gene>
<dbReference type="InterPro" id="IPR029188">
    <property type="entry name" value="Rrp14_N"/>
</dbReference>
<dbReference type="Proteomes" id="UP000467840">
    <property type="component" value="Chromosome 12"/>
</dbReference>
<dbReference type="Pfam" id="PF15459">
    <property type="entry name" value="RRP14"/>
    <property type="match status" value="1"/>
</dbReference>
<evidence type="ECO:0000313" key="3">
    <source>
        <dbReference type="Proteomes" id="UP000467840"/>
    </source>
</evidence>
<evidence type="ECO:0000313" key="2">
    <source>
        <dbReference type="EMBL" id="KAF2283852.1"/>
    </source>
</evidence>
<sequence>MDAHQLLIENASLMILADSEVSAEMKKRHNPVNAPSPDIDLKYCINQNSVFFDKLIELIPAKFYLPISDKEKKWPRP</sequence>
<reference evidence="2 3" key="1">
    <citation type="journal article" date="2020" name="Mol. Plant">
        <title>The Chromosome-Based Rubber Tree Genome Provides New Insights into Spurge Genome Evolution and Rubber Biosynthesis.</title>
        <authorList>
            <person name="Liu J."/>
            <person name="Shi C."/>
            <person name="Shi C.C."/>
            <person name="Li W."/>
            <person name="Zhang Q.J."/>
            <person name="Zhang Y."/>
            <person name="Li K."/>
            <person name="Lu H.F."/>
            <person name="Shi C."/>
            <person name="Zhu S.T."/>
            <person name="Xiao Z.Y."/>
            <person name="Nan H."/>
            <person name="Yue Y."/>
            <person name="Zhu X.G."/>
            <person name="Wu Y."/>
            <person name="Hong X.N."/>
            <person name="Fan G.Y."/>
            <person name="Tong Y."/>
            <person name="Zhang D."/>
            <person name="Mao C.L."/>
            <person name="Liu Y.L."/>
            <person name="Hao S.J."/>
            <person name="Liu W.Q."/>
            <person name="Lv M.Q."/>
            <person name="Zhang H.B."/>
            <person name="Liu Y."/>
            <person name="Hu-Tang G.R."/>
            <person name="Wang J.P."/>
            <person name="Wang J.H."/>
            <person name="Sun Y.H."/>
            <person name="Ni S.B."/>
            <person name="Chen W.B."/>
            <person name="Zhang X.C."/>
            <person name="Jiao Y.N."/>
            <person name="Eichler E.E."/>
            <person name="Li G.H."/>
            <person name="Liu X."/>
            <person name="Gao L.Z."/>
        </authorList>
    </citation>
    <scope>NUCLEOTIDE SEQUENCE [LARGE SCALE GENOMIC DNA]</scope>
    <source>
        <strain evidence="3">cv. GT1</strain>
        <tissue evidence="2">Leaf</tissue>
    </source>
</reference>
<comment type="caution">
    <text evidence="2">The sequence shown here is derived from an EMBL/GenBank/DDBJ whole genome shotgun (WGS) entry which is preliminary data.</text>
</comment>
<keyword evidence="3" id="KW-1185">Reference proteome</keyword>
<name>A0A6A6K536_HEVBR</name>
<feature type="domain" description="Ribosomal RNA-processing protein 14 N-terminal" evidence="1">
    <location>
        <begin position="45"/>
        <end position="74"/>
    </location>
</feature>
<dbReference type="AlphaFoldDB" id="A0A6A6K536"/>
<proteinExistence type="predicted"/>